<comment type="cofactor">
    <cofactor evidence="1">
        <name>FAD</name>
        <dbReference type="ChEBI" id="CHEBI:57692"/>
    </cofactor>
</comment>
<dbReference type="PANTHER" id="PTHR10961">
    <property type="entry name" value="PEROXISOMAL SARCOSINE OXIDASE"/>
    <property type="match status" value="1"/>
</dbReference>
<evidence type="ECO:0000259" key="5">
    <source>
        <dbReference type="Pfam" id="PF01266"/>
    </source>
</evidence>
<dbReference type="SUPFAM" id="SSF51905">
    <property type="entry name" value="FAD/NAD(P)-binding domain"/>
    <property type="match status" value="1"/>
</dbReference>
<dbReference type="InterPro" id="IPR006076">
    <property type="entry name" value="FAD-dep_OxRdtase"/>
</dbReference>
<keyword evidence="4" id="KW-0560">Oxidoreductase</keyword>
<sequence>MSTADVIVIGLGAMGSAAAFQLAKSGQRVIGIDRHAPPHDQGSSHGETRISRQAIGEGAAYVPLVLRSHEIWREIEEETRQSLLLTCGALVLSPRQGAAAHHGKSDFLLQTAASAEAFGIQHELLDAAEVGARYPQLRLRGDEIGYFEPGGGLVFPERCIEAQIALAKRHGAQIRTGERVLEWTSTAHGVRVRTDLDVYEADQLVLAAGAWMPGIAGPALTCLALQRQTLHWFEAEEPEQYQADRFPVFIWIHGSGPEDLFYGFPIVPGSQGVKVARETTRFMSATADGLDRVVAESESQAMFDGHVAGRLKRVRSTCLRAAACIYTVTPDNDFVIDRHPEQPRVLLVSACSGHGFKHSAAIGEAIAQIARGGQTSGLASFGLGRLLGAGGQSQVPQQDRIQ</sequence>
<dbReference type="AlphaFoldDB" id="A0A212PZX5"/>
<gene>
    <name evidence="6" type="ORF">SAMN07250955_101285</name>
</gene>
<keyword evidence="7" id="KW-1185">Reference proteome</keyword>
<dbReference type="GO" id="GO:0050660">
    <property type="term" value="F:flavin adenine dinucleotide binding"/>
    <property type="evidence" value="ECO:0007669"/>
    <property type="project" value="InterPro"/>
</dbReference>
<proteinExistence type="predicted"/>
<evidence type="ECO:0000313" key="7">
    <source>
        <dbReference type="Proteomes" id="UP000197065"/>
    </source>
</evidence>
<accession>A0A212PZX5</accession>
<dbReference type="Proteomes" id="UP000197065">
    <property type="component" value="Unassembled WGS sequence"/>
</dbReference>
<evidence type="ECO:0000256" key="2">
    <source>
        <dbReference type="ARBA" id="ARBA00022630"/>
    </source>
</evidence>
<evidence type="ECO:0000256" key="1">
    <source>
        <dbReference type="ARBA" id="ARBA00001974"/>
    </source>
</evidence>
<dbReference type="RefSeq" id="WP_088559595.1">
    <property type="nucleotide sequence ID" value="NZ_FYEH01000001.1"/>
</dbReference>
<evidence type="ECO:0000313" key="6">
    <source>
        <dbReference type="EMBL" id="SNB52627.1"/>
    </source>
</evidence>
<organism evidence="6 7">
    <name type="scientific">Arboricoccus pini</name>
    <dbReference type="NCBI Taxonomy" id="1963835"/>
    <lineage>
        <taxon>Bacteria</taxon>
        <taxon>Pseudomonadati</taxon>
        <taxon>Pseudomonadota</taxon>
        <taxon>Alphaproteobacteria</taxon>
        <taxon>Geminicoccales</taxon>
        <taxon>Geminicoccaceae</taxon>
        <taxon>Arboricoccus</taxon>
    </lineage>
</organism>
<name>A0A212PZX5_9PROT</name>
<dbReference type="Gene3D" id="3.30.9.10">
    <property type="entry name" value="D-Amino Acid Oxidase, subunit A, domain 2"/>
    <property type="match status" value="1"/>
</dbReference>
<dbReference type="Pfam" id="PF01266">
    <property type="entry name" value="DAO"/>
    <property type="match status" value="1"/>
</dbReference>
<dbReference type="SUPFAM" id="SSF54373">
    <property type="entry name" value="FAD-linked reductases, C-terminal domain"/>
    <property type="match status" value="1"/>
</dbReference>
<dbReference type="Gene3D" id="3.50.50.60">
    <property type="entry name" value="FAD/NAD(P)-binding domain"/>
    <property type="match status" value="1"/>
</dbReference>
<dbReference type="InterPro" id="IPR045170">
    <property type="entry name" value="MTOX"/>
</dbReference>
<feature type="domain" description="FAD dependent oxidoreductase" evidence="5">
    <location>
        <begin position="5"/>
        <end position="368"/>
    </location>
</feature>
<dbReference type="EMBL" id="FYEH01000001">
    <property type="protein sequence ID" value="SNB52627.1"/>
    <property type="molecule type" value="Genomic_DNA"/>
</dbReference>
<dbReference type="InterPro" id="IPR036188">
    <property type="entry name" value="FAD/NAD-bd_sf"/>
</dbReference>
<dbReference type="PANTHER" id="PTHR10961:SF7">
    <property type="entry name" value="FAD DEPENDENT OXIDOREDUCTASE DOMAIN-CONTAINING PROTEIN"/>
    <property type="match status" value="1"/>
</dbReference>
<keyword evidence="2" id="KW-0285">Flavoprotein</keyword>
<dbReference type="OrthoDB" id="9806257at2"/>
<keyword evidence="3" id="KW-0274">FAD</keyword>
<dbReference type="NCBIfam" id="NF008425">
    <property type="entry name" value="PRK11259.1"/>
    <property type="match status" value="1"/>
</dbReference>
<reference evidence="6 7" key="1">
    <citation type="submission" date="2017-06" db="EMBL/GenBank/DDBJ databases">
        <authorList>
            <person name="Kim H.J."/>
            <person name="Triplett B.A."/>
        </authorList>
    </citation>
    <scope>NUCLEOTIDE SEQUENCE [LARGE SCALE GENOMIC DNA]</scope>
    <source>
        <strain evidence="6 7">B29T1</strain>
    </source>
</reference>
<evidence type="ECO:0000256" key="3">
    <source>
        <dbReference type="ARBA" id="ARBA00022827"/>
    </source>
</evidence>
<protein>
    <submittedName>
        <fullName evidence="6">Sarcosine oxidase</fullName>
    </submittedName>
</protein>
<dbReference type="GO" id="GO:0008115">
    <property type="term" value="F:sarcosine oxidase activity"/>
    <property type="evidence" value="ECO:0007669"/>
    <property type="project" value="TreeGrafter"/>
</dbReference>
<evidence type="ECO:0000256" key="4">
    <source>
        <dbReference type="ARBA" id="ARBA00023002"/>
    </source>
</evidence>